<gene>
    <name evidence="1" type="ORF">EQG61_07060</name>
</gene>
<dbReference type="AlphaFoldDB" id="A0A4Q1K978"/>
<protein>
    <submittedName>
        <fullName evidence="1">Aromatic hydrocarbon degradation protein</fullName>
    </submittedName>
</protein>
<dbReference type="Proteomes" id="UP000289857">
    <property type="component" value="Unassembled WGS sequence"/>
</dbReference>
<comment type="caution">
    <text evidence="1">The sequence shown here is derived from an EMBL/GenBank/DDBJ whole genome shotgun (WGS) entry which is preliminary data.</text>
</comment>
<reference evidence="2" key="1">
    <citation type="submission" date="2019-01" db="EMBL/GenBank/DDBJ databases">
        <title>Cytophagaceae bacterium strain CAR-16.</title>
        <authorList>
            <person name="Chen W.-M."/>
        </authorList>
    </citation>
    <scope>NUCLEOTIDE SEQUENCE [LARGE SCALE GENOMIC DNA]</scope>
    <source>
        <strain evidence="2">WWJ-16</strain>
    </source>
</reference>
<dbReference type="RefSeq" id="WP_129461216.1">
    <property type="nucleotide sequence ID" value="NZ_SBKN01000003.1"/>
</dbReference>
<dbReference type="Gene3D" id="2.40.160.60">
    <property type="entry name" value="Outer membrane protein transport protein (OMPP1/FadL/TodX)"/>
    <property type="match status" value="1"/>
</dbReference>
<dbReference type="EMBL" id="SBKN01000003">
    <property type="protein sequence ID" value="RXR22986.1"/>
    <property type="molecule type" value="Genomic_DNA"/>
</dbReference>
<sequence>MKRLIIIGVYLSVQSIWAQSVSSSSYSQFGLGSFYETDFGSIPSTAGSGIALSSKNFINNLNPASLSEMSRNDFFFELGGNAYQTIAKDFQSESKRNNVQFSHVSLGFPLGKKSGFSLALMPYTNTRFQINKYEMDIGNSDESYLYYYNNTGGISKMEASFGKRQTDKWSWGVTCSLLFGNIETNDIYQISNSVSTFSTSGNYHGFQFKLGSQWRINQKLTIGNTIQFPTQMKAAKYRSISSTDSSETTEILTNENENVAKFYFPLSTGTGLQYEVKKDWNFTLDYSRSFWDYSSNNSSYGQFKAQDIVAMGLTYQKTEPNRNSWHLTYSAGLKYDSGYLLVNNQPIRNYALSIGLGIPLERTKTKLNITYSYGIKGTVENNLIRENYHKIGINLSYNAFWFAKRKYD</sequence>
<evidence type="ECO:0000313" key="1">
    <source>
        <dbReference type="EMBL" id="RXR22986.1"/>
    </source>
</evidence>
<dbReference type="OrthoDB" id="1491239at2"/>
<evidence type="ECO:0000313" key="2">
    <source>
        <dbReference type="Proteomes" id="UP000289857"/>
    </source>
</evidence>
<dbReference type="SUPFAM" id="SSF56935">
    <property type="entry name" value="Porins"/>
    <property type="match status" value="1"/>
</dbReference>
<keyword evidence="2" id="KW-1185">Reference proteome</keyword>
<accession>A0A4Q1K978</accession>
<proteinExistence type="predicted"/>
<name>A0A4Q1K978_9FLAO</name>
<organism evidence="1 2">
    <name type="scientific">Flavobacterium stagni</name>
    <dbReference type="NCBI Taxonomy" id="2506421"/>
    <lineage>
        <taxon>Bacteria</taxon>
        <taxon>Pseudomonadati</taxon>
        <taxon>Bacteroidota</taxon>
        <taxon>Flavobacteriia</taxon>
        <taxon>Flavobacteriales</taxon>
        <taxon>Flavobacteriaceae</taxon>
        <taxon>Flavobacterium</taxon>
    </lineage>
</organism>